<evidence type="ECO:0000313" key="2">
    <source>
        <dbReference type="Proteomes" id="UP001285636"/>
    </source>
</evidence>
<sequence length="88" mass="10338">MRVEIQQLLNERPELRQFIRQNPIWYRKLGRDPSLIPALEKEANFFYGKTIPQRVEKMQNHLGLAMMMIEMLKMGQQTVAQAAQGPLQ</sequence>
<dbReference type="RefSeq" id="WP_323466599.1">
    <property type="nucleotide sequence ID" value="NZ_CP144224.1"/>
</dbReference>
<accession>A0AAJ2TZQ8</accession>
<proteinExistence type="predicted"/>
<comment type="caution">
    <text evidence="1">The sequence shown here is derived from an EMBL/GenBank/DDBJ whole genome shotgun (WGS) entry which is preliminary data.</text>
</comment>
<dbReference type="Pfam" id="PF14003">
    <property type="entry name" value="YlbE"/>
    <property type="match status" value="1"/>
</dbReference>
<organism evidence="1 2">
    <name type="scientific">Alkalihalophilus pseudofirmus</name>
    <name type="common">Bacillus pseudofirmus</name>
    <dbReference type="NCBI Taxonomy" id="79885"/>
    <lineage>
        <taxon>Bacteria</taxon>
        <taxon>Bacillati</taxon>
        <taxon>Bacillota</taxon>
        <taxon>Bacilli</taxon>
        <taxon>Bacillales</taxon>
        <taxon>Bacillaceae</taxon>
        <taxon>Alkalihalophilus</taxon>
    </lineage>
</organism>
<dbReference type="EMBL" id="JAWJAY010000001">
    <property type="protein sequence ID" value="MDV2885404.1"/>
    <property type="molecule type" value="Genomic_DNA"/>
</dbReference>
<reference evidence="1" key="1">
    <citation type="submission" date="2023-10" db="EMBL/GenBank/DDBJ databases">
        <title>Screening of Alkalihalophilus pseudofirmusBZ-TG-HK211 and Its Alleviation of Salt Stress on Rapeseed Growth.</title>
        <authorList>
            <person name="Zhao B."/>
            <person name="Guo T."/>
        </authorList>
    </citation>
    <scope>NUCLEOTIDE SEQUENCE</scope>
    <source>
        <strain evidence="1">BZ-TG-HK211</strain>
    </source>
</reference>
<protein>
    <submittedName>
        <fullName evidence="1">YlbE-like family protein</fullName>
    </submittedName>
</protein>
<evidence type="ECO:0000313" key="1">
    <source>
        <dbReference type="EMBL" id="MDV2885404.1"/>
    </source>
</evidence>
<gene>
    <name evidence="1" type="ORF">RYX45_09420</name>
</gene>
<dbReference type="InterPro" id="IPR025613">
    <property type="entry name" value="YlbE"/>
</dbReference>
<dbReference type="AlphaFoldDB" id="A0AAJ2TZQ8"/>
<name>A0AAJ2TZQ8_ALKPS</name>
<dbReference type="Proteomes" id="UP001285636">
    <property type="component" value="Unassembled WGS sequence"/>
</dbReference>